<sequence length="132" mass="14083">MSFDSELNAARPPAVVALISALDRLEETIDMENAAFEERGALDLVEINRRKSRALLELSRVARGLPDQLDAATAGRLARLKAKLDRNQYVIALRIAAAREVGAILDRALAEAESDGTYSAHSAQAARAGAGA</sequence>
<keyword evidence="2" id="KW-1185">Reference proteome</keyword>
<comment type="caution">
    <text evidence="1">The sequence shown here is derived from an EMBL/GenBank/DDBJ whole genome shotgun (WGS) entry which is preliminary data.</text>
</comment>
<evidence type="ECO:0008006" key="3">
    <source>
        <dbReference type="Google" id="ProtNLM"/>
    </source>
</evidence>
<protein>
    <recommendedName>
        <fullName evidence="3">Flagellar protein FlgN</fullName>
    </recommendedName>
</protein>
<dbReference type="RefSeq" id="WP_394010062.1">
    <property type="nucleotide sequence ID" value="NZ_JBAFUR010000008.1"/>
</dbReference>
<evidence type="ECO:0000313" key="2">
    <source>
        <dbReference type="Proteomes" id="UP001604043"/>
    </source>
</evidence>
<name>A0ABW6ZMG1_9HYPH</name>
<evidence type="ECO:0000313" key="1">
    <source>
        <dbReference type="EMBL" id="MFG1255025.1"/>
    </source>
</evidence>
<reference evidence="1 2" key="1">
    <citation type="submission" date="2024-02" db="EMBL/GenBank/DDBJ databases">
        <title>Expansion and revision of Xanthobacter and proposal of Roseixanthobacter gen. nov.</title>
        <authorList>
            <person name="Soltysiak M.P.M."/>
            <person name="Jalihal A."/>
            <person name="Ory A."/>
            <person name="Chrisophersen C."/>
            <person name="Lee A.D."/>
            <person name="Boulton J."/>
            <person name="Springer M."/>
        </authorList>
    </citation>
    <scope>NUCLEOTIDE SEQUENCE [LARGE SCALE GENOMIC DNA]</scope>
    <source>
        <strain evidence="1 2">CB5</strain>
    </source>
</reference>
<dbReference type="EMBL" id="JBAFUR010000008">
    <property type="protein sequence ID" value="MFG1255025.1"/>
    <property type="molecule type" value="Genomic_DNA"/>
</dbReference>
<dbReference type="Proteomes" id="UP001604043">
    <property type="component" value="Unassembled WGS sequence"/>
</dbReference>
<proteinExistence type="predicted"/>
<accession>A0ABW6ZMG1</accession>
<gene>
    <name evidence="1" type="ORF">V5F30_22645</name>
</gene>
<organism evidence="1 2">
    <name type="scientific">Xanthobacter aminoxidans</name>
    <dbReference type="NCBI Taxonomy" id="186280"/>
    <lineage>
        <taxon>Bacteria</taxon>
        <taxon>Pseudomonadati</taxon>
        <taxon>Pseudomonadota</taxon>
        <taxon>Alphaproteobacteria</taxon>
        <taxon>Hyphomicrobiales</taxon>
        <taxon>Xanthobacteraceae</taxon>
        <taxon>Xanthobacter</taxon>
    </lineage>
</organism>